<feature type="domain" description="Peptidase S9 prolyl oligopeptidase catalytic" evidence="4">
    <location>
        <begin position="508"/>
        <end position="721"/>
    </location>
</feature>
<keyword evidence="2" id="KW-0378">Hydrolase</keyword>
<dbReference type="AlphaFoldDB" id="A0A4T0HWE9"/>
<sequence length="721" mass="79119">MAHTHTRKLFNQLYDSPAVTSAQLRPLGDSSSANHAYVAHLTQTQPHTQRQTKVKTQRTLLLNDSDESIHSTAAELVDVTDQAVDKHGNRQAILRTLNGSSGSDGKKTLYVDIYNLQSGHRTHSINVTTSHGLFCADPTFGRVRWSPCGRALVYTADRRKQSDGDDDAVSLFEKRRYVPSWGEQFPPTLQQPRVYYMDLDKADQLHTPDTPYLPVEVTADLPTHSLGQPQFGRSKKEVIFTAYANQYDESRLGIIYCQNRPSAIHAVDVDTRRTTQLSDASRSVRSPRCTTLSNGRHVVVFLSNELDGPHASNCRVECITTDGNPYGMGWSRINRHDTNDPGLYIDQLPYEPFLWDEVDGGNDALLATSILGSRKTVLRFELIGEDVQDISILADAQQSHTSRSSHSSLDCLAAFGSRAIISQSTFTAAQQILVCSGVGAHDAAQGQTKTLHRHTSRAFEQILSMLAVEFDARTKSWILYSPTGKTERGIILPHGGPHSSSVPMLSPALAALAAAGMTVVLPNYRGSTGYGGGYLRSLLGHVGEHDVTDCLAAMDMAERVYGVESGRWCAYGGSHGGFLAAHLTAQHPKRFAVAVMRNPVISLASNATQSDIPDWCFVESGLSGRGSVSGQAPSAEEYRRMDALSPLHQAASVTAPTLLLAGCDDQRVPNMQTRHWFHALKASRKIVDMLTFNRTGHPLDSVEAETAGFEATLQWFEEYFK</sequence>
<reference evidence="5 6" key="1">
    <citation type="submission" date="2019-03" db="EMBL/GenBank/DDBJ databases">
        <title>Sequencing 23 genomes of Wallemia ichthyophaga.</title>
        <authorList>
            <person name="Gostincar C."/>
        </authorList>
    </citation>
    <scope>NUCLEOTIDE SEQUENCE [LARGE SCALE GENOMIC DNA]</scope>
    <source>
        <strain evidence="5 6">EXF-8621</strain>
    </source>
</reference>
<dbReference type="SUPFAM" id="SSF82171">
    <property type="entry name" value="DPP6 N-terminal domain-like"/>
    <property type="match status" value="1"/>
</dbReference>
<protein>
    <recommendedName>
        <fullName evidence="3">Dipeptidyl-peptidase V</fullName>
    </recommendedName>
</protein>
<name>A0A4T0HWE9_WALIC</name>
<evidence type="ECO:0000313" key="5">
    <source>
        <dbReference type="EMBL" id="TIB08754.1"/>
    </source>
</evidence>
<dbReference type="PANTHER" id="PTHR42776">
    <property type="entry name" value="SERINE PEPTIDASE S9 FAMILY MEMBER"/>
    <property type="match status" value="1"/>
</dbReference>
<dbReference type="GO" id="GO:0004252">
    <property type="term" value="F:serine-type endopeptidase activity"/>
    <property type="evidence" value="ECO:0007669"/>
    <property type="project" value="TreeGrafter"/>
</dbReference>
<evidence type="ECO:0000313" key="6">
    <source>
        <dbReference type="Proteomes" id="UP000306954"/>
    </source>
</evidence>
<dbReference type="PANTHER" id="PTHR42776:SF4">
    <property type="entry name" value="ACYLAMINO-ACID-RELEASING ENZYME"/>
    <property type="match status" value="1"/>
</dbReference>
<proteinExistence type="inferred from homology"/>
<dbReference type="GO" id="GO:0006508">
    <property type="term" value="P:proteolysis"/>
    <property type="evidence" value="ECO:0007669"/>
    <property type="project" value="InterPro"/>
</dbReference>
<evidence type="ECO:0000256" key="2">
    <source>
        <dbReference type="ARBA" id="ARBA00022801"/>
    </source>
</evidence>
<dbReference type="Gene3D" id="3.40.50.1820">
    <property type="entry name" value="alpha/beta hydrolase"/>
    <property type="match status" value="1"/>
</dbReference>
<dbReference type="InterPro" id="IPR029058">
    <property type="entry name" value="AB_hydrolase_fold"/>
</dbReference>
<organism evidence="5 6">
    <name type="scientific">Wallemia ichthyophaga</name>
    <dbReference type="NCBI Taxonomy" id="245174"/>
    <lineage>
        <taxon>Eukaryota</taxon>
        <taxon>Fungi</taxon>
        <taxon>Dikarya</taxon>
        <taxon>Basidiomycota</taxon>
        <taxon>Wallemiomycotina</taxon>
        <taxon>Wallemiomycetes</taxon>
        <taxon>Wallemiales</taxon>
        <taxon>Wallemiaceae</taxon>
        <taxon>Wallemia</taxon>
    </lineage>
</organism>
<dbReference type="InterPro" id="IPR001375">
    <property type="entry name" value="Peptidase_S9_cat"/>
</dbReference>
<gene>
    <name evidence="5" type="ORF">E3P90_03554</name>
</gene>
<evidence type="ECO:0000256" key="3">
    <source>
        <dbReference type="ARBA" id="ARBA00032829"/>
    </source>
</evidence>
<evidence type="ECO:0000256" key="1">
    <source>
        <dbReference type="ARBA" id="ARBA00010040"/>
    </source>
</evidence>
<dbReference type="Pfam" id="PF00326">
    <property type="entry name" value="Peptidase_S9"/>
    <property type="match status" value="1"/>
</dbReference>
<dbReference type="SUPFAM" id="SSF53474">
    <property type="entry name" value="alpha/beta-Hydrolases"/>
    <property type="match status" value="1"/>
</dbReference>
<comment type="caution">
    <text evidence="5">The sequence shown here is derived from an EMBL/GenBank/DDBJ whole genome shotgun (WGS) entry which is preliminary data.</text>
</comment>
<dbReference type="EMBL" id="SPOF01000052">
    <property type="protein sequence ID" value="TIB08754.1"/>
    <property type="molecule type" value="Genomic_DNA"/>
</dbReference>
<accession>A0A4T0HWE9</accession>
<comment type="similarity">
    <text evidence="1">Belongs to the peptidase S9C family.</text>
</comment>
<dbReference type="Proteomes" id="UP000306954">
    <property type="component" value="Unassembled WGS sequence"/>
</dbReference>
<evidence type="ECO:0000259" key="4">
    <source>
        <dbReference type="Pfam" id="PF00326"/>
    </source>
</evidence>